<feature type="transmembrane region" description="Helical" evidence="9">
    <location>
        <begin position="489"/>
        <end position="508"/>
    </location>
</feature>
<dbReference type="SUPFAM" id="SSF53850">
    <property type="entry name" value="Periplasmic binding protein-like II"/>
    <property type="match status" value="1"/>
</dbReference>
<dbReference type="InterPro" id="IPR000515">
    <property type="entry name" value="MetI-like"/>
</dbReference>
<dbReference type="SUPFAM" id="SSF161098">
    <property type="entry name" value="MetI-like"/>
    <property type="match status" value="1"/>
</dbReference>
<name>A0ABT3W5K9_9PROT</name>
<evidence type="ECO:0000256" key="9">
    <source>
        <dbReference type="RuleBase" id="RU363032"/>
    </source>
</evidence>
<feature type="transmembrane region" description="Helical" evidence="9">
    <location>
        <begin position="323"/>
        <end position="347"/>
    </location>
</feature>
<dbReference type="Proteomes" id="UP001165648">
    <property type="component" value="Unassembled WGS sequence"/>
</dbReference>
<keyword evidence="13" id="KW-1185">Reference proteome</keyword>
<dbReference type="InterPro" id="IPR001638">
    <property type="entry name" value="Solute-binding_3/MltF_N"/>
</dbReference>
<evidence type="ECO:0000256" key="5">
    <source>
        <dbReference type="ARBA" id="ARBA00022692"/>
    </source>
</evidence>
<dbReference type="Gene3D" id="3.40.190.10">
    <property type="entry name" value="Periplasmic binding protein-like II"/>
    <property type="match status" value="2"/>
</dbReference>
<dbReference type="Gene3D" id="1.10.3720.10">
    <property type="entry name" value="MetI-like"/>
    <property type="match status" value="1"/>
</dbReference>
<evidence type="ECO:0000256" key="8">
    <source>
        <dbReference type="ARBA" id="ARBA00023136"/>
    </source>
</evidence>
<keyword evidence="6" id="KW-0029">Amino-acid transport</keyword>
<evidence type="ECO:0000256" key="6">
    <source>
        <dbReference type="ARBA" id="ARBA00022970"/>
    </source>
</evidence>
<feature type="domain" description="ABC transmembrane type-1" evidence="11">
    <location>
        <begin position="323"/>
        <end position="511"/>
    </location>
</feature>
<dbReference type="PANTHER" id="PTHR30614:SF0">
    <property type="entry name" value="L-CYSTINE TRANSPORT SYSTEM PERMEASE PROTEIN TCYL"/>
    <property type="match status" value="1"/>
</dbReference>
<dbReference type="NCBIfam" id="TIGR01726">
    <property type="entry name" value="HEQRo_perm_3TM"/>
    <property type="match status" value="1"/>
</dbReference>
<dbReference type="InterPro" id="IPR001320">
    <property type="entry name" value="Iontro_rcpt_C"/>
</dbReference>
<evidence type="ECO:0000259" key="11">
    <source>
        <dbReference type="PROSITE" id="PS50928"/>
    </source>
</evidence>
<evidence type="ECO:0000313" key="12">
    <source>
        <dbReference type="EMBL" id="MCX5613684.1"/>
    </source>
</evidence>
<dbReference type="InterPro" id="IPR035906">
    <property type="entry name" value="MetI-like_sf"/>
</dbReference>
<evidence type="ECO:0000256" key="7">
    <source>
        <dbReference type="ARBA" id="ARBA00022989"/>
    </source>
</evidence>
<keyword evidence="7 9" id="KW-1133">Transmembrane helix</keyword>
<dbReference type="PANTHER" id="PTHR30614">
    <property type="entry name" value="MEMBRANE COMPONENT OF AMINO ACID ABC TRANSPORTER"/>
    <property type="match status" value="1"/>
</dbReference>
<keyword evidence="4" id="KW-1003">Cell membrane</keyword>
<comment type="similarity">
    <text evidence="2">Belongs to the binding-protein-dependent transport system permease family. HisMQ subfamily.</text>
</comment>
<keyword evidence="8 9" id="KW-0472">Membrane</keyword>
<dbReference type="Pfam" id="PF00528">
    <property type="entry name" value="BPD_transp_1"/>
    <property type="match status" value="1"/>
</dbReference>
<reference evidence="12 13" key="1">
    <citation type="submission" date="2022-07" db="EMBL/GenBank/DDBJ databases">
        <title>Bombella genomes.</title>
        <authorList>
            <person name="Harer L."/>
            <person name="Styblova S."/>
            <person name="Ehrmann M."/>
        </authorList>
    </citation>
    <scope>NUCLEOTIDE SEQUENCE [LARGE SCALE GENOMIC DNA]</scope>
    <source>
        <strain evidence="12 13">TMW 2.2558</strain>
    </source>
</reference>
<feature type="signal peptide" evidence="10">
    <location>
        <begin position="1"/>
        <end position="26"/>
    </location>
</feature>
<dbReference type="CDD" id="cd06261">
    <property type="entry name" value="TM_PBP2"/>
    <property type="match status" value="1"/>
</dbReference>
<comment type="subcellular location">
    <subcellularLocation>
        <location evidence="1">Cell inner membrane</location>
        <topology evidence="1">Multi-pass membrane protein</topology>
    </subcellularLocation>
    <subcellularLocation>
        <location evidence="9">Cell membrane</location>
        <topology evidence="9">Multi-pass membrane protein</topology>
    </subcellularLocation>
</comment>
<dbReference type="Pfam" id="PF00497">
    <property type="entry name" value="SBP_bac_3"/>
    <property type="match status" value="1"/>
</dbReference>
<feature type="chain" id="PRO_5046311416" evidence="10">
    <location>
        <begin position="27"/>
        <end position="527"/>
    </location>
</feature>
<evidence type="ECO:0000256" key="2">
    <source>
        <dbReference type="ARBA" id="ARBA00010072"/>
    </source>
</evidence>
<proteinExistence type="inferred from homology"/>
<evidence type="ECO:0000256" key="4">
    <source>
        <dbReference type="ARBA" id="ARBA00022475"/>
    </source>
</evidence>
<gene>
    <name evidence="12" type="ORF">NQF64_00265</name>
</gene>
<protein>
    <submittedName>
        <fullName evidence="12">ABC transporter substrate-binding protein/permease</fullName>
    </submittedName>
</protein>
<evidence type="ECO:0000313" key="13">
    <source>
        <dbReference type="Proteomes" id="UP001165648"/>
    </source>
</evidence>
<evidence type="ECO:0000256" key="3">
    <source>
        <dbReference type="ARBA" id="ARBA00022448"/>
    </source>
</evidence>
<dbReference type="InterPro" id="IPR010065">
    <property type="entry name" value="AA_ABC_transptr_permease_3TM"/>
</dbReference>
<keyword evidence="5 9" id="KW-0812">Transmembrane</keyword>
<organism evidence="12 13">
    <name type="scientific">Bombella saccharophila</name>
    <dbReference type="NCBI Taxonomy" id="2967338"/>
    <lineage>
        <taxon>Bacteria</taxon>
        <taxon>Pseudomonadati</taxon>
        <taxon>Pseudomonadota</taxon>
        <taxon>Alphaproteobacteria</taxon>
        <taxon>Acetobacterales</taxon>
        <taxon>Acetobacteraceae</taxon>
        <taxon>Bombella</taxon>
    </lineage>
</organism>
<dbReference type="SMART" id="SM00079">
    <property type="entry name" value="PBPe"/>
    <property type="match status" value="1"/>
</dbReference>
<dbReference type="SMART" id="SM00062">
    <property type="entry name" value="PBPb"/>
    <property type="match status" value="1"/>
</dbReference>
<dbReference type="CDD" id="cd13530">
    <property type="entry name" value="PBP2_peptides_like"/>
    <property type="match status" value="1"/>
</dbReference>
<dbReference type="InterPro" id="IPR043429">
    <property type="entry name" value="ArtM/GltK/GlnP/TcyL/YhdX-like"/>
</dbReference>
<dbReference type="PROSITE" id="PS50928">
    <property type="entry name" value="ABC_TM1"/>
    <property type="match status" value="1"/>
</dbReference>
<dbReference type="EMBL" id="JANIDW010000001">
    <property type="protein sequence ID" value="MCX5613684.1"/>
    <property type="molecule type" value="Genomic_DNA"/>
</dbReference>
<feature type="transmembrane region" description="Helical" evidence="9">
    <location>
        <begin position="359"/>
        <end position="382"/>
    </location>
</feature>
<accession>A0ABT3W5K9</accession>
<keyword evidence="10" id="KW-0732">Signal</keyword>
<comment type="caution">
    <text evidence="12">The sequence shown here is derived from an EMBL/GenBank/DDBJ whole genome shotgun (WGS) entry which is preliminary data.</text>
</comment>
<keyword evidence="3 9" id="KW-0813">Transport</keyword>
<evidence type="ECO:0000256" key="1">
    <source>
        <dbReference type="ARBA" id="ARBA00004429"/>
    </source>
</evidence>
<evidence type="ECO:0000256" key="10">
    <source>
        <dbReference type="SAM" id="SignalP"/>
    </source>
</evidence>
<sequence length="527" mass="57204">MKRVLLWAAGLMLWAGLLGGGSVAWADGAAATAGQPSVAGLHVPGARNEQDLPWASDGEANVPYVFHDPAHEGRMTGFEYDLMQALAPRLGRQGRFVQNGWDGLIPGLGRDLYALVIDGIEMTPEHKEAVLFSRPYYVTVDRIVLRKNETGLESVAALKGHVVGTIKSTAAERLLLDHDPANVRSYDEETNLFSDLKNGRLDAILIDEPIALYYCSDDLKLVGPPIGRVAYGIAFAKDNPGLRDAVDAALGTLMSDGTLHQILARWNLWTPQMADYTGDHSVSSTQPTAWTGYRQTMERMSGSGLQAMVQRYSSFLPLIARGALMTLAVSALAMVLAVAFGLVLALARAYGLAPLRWVAGVYVEVVRGTPLLIQVLFIFYGLPAFGVKLSPFAAGVLALGLNYAAYEAENYRAGLLSVPRGQMEAAIALNMTHRQALRLVIVPQAFRTVVPVMTNDFIALLKDSSLVSVITLTELSQTYIRLSSTYYDYIGTGLLVALAYLLVGLPFVRLARMAEKRMGRVVSKGHH</sequence>